<keyword evidence="5" id="KW-1185">Reference proteome</keyword>
<dbReference type="Pfam" id="PF12833">
    <property type="entry name" value="HTH_18"/>
    <property type="match status" value="1"/>
</dbReference>
<feature type="domain" description="HTH araC/xylS-type" evidence="3">
    <location>
        <begin position="193"/>
        <end position="292"/>
    </location>
</feature>
<dbReference type="PANTHER" id="PTHR43436:SF2">
    <property type="entry name" value="ARAC_XYLS FAMILY TRANSCRIPTIONAL REGULATOR"/>
    <property type="match status" value="1"/>
</dbReference>
<dbReference type="Pfam" id="PF06719">
    <property type="entry name" value="AraC_N"/>
    <property type="match status" value="1"/>
</dbReference>
<keyword evidence="1" id="KW-0805">Transcription regulation</keyword>
<dbReference type="InterPro" id="IPR018060">
    <property type="entry name" value="HTH_AraC"/>
</dbReference>
<dbReference type="GO" id="GO:0043565">
    <property type="term" value="F:sequence-specific DNA binding"/>
    <property type="evidence" value="ECO:0007669"/>
    <property type="project" value="InterPro"/>
</dbReference>
<evidence type="ECO:0000313" key="5">
    <source>
        <dbReference type="Proteomes" id="UP000185783"/>
    </source>
</evidence>
<organism evidence="4 5">
    <name type="scientific">Pseudovibrio exalbescens</name>
    <dbReference type="NCBI Taxonomy" id="197461"/>
    <lineage>
        <taxon>Bacteria</taxon>
        <taxon>Pseudomonadati</taxon>
        <taxon>Pseudomonadota</taxon>
        <taxon>Alphaproteobacteria</taxon>
        <taxon>Hyphomicrobiales</taxon>
        <taxon>Stappiaceae</taxon>
        <taxon>Pseudovibrio</taxon>
    </lineage>
</organism>
<keyword evidence="2" id="KW-0804">Transcription</keyword>
<evidence type="ECO:0000259" key="3">
    <source>
        <dbReference type="PROSITE" id="PS01124"/>
    </source>
</evidence>
<dbReference type="EMBL" id="LVVZ01000010">
    <property type="protein sequence ID" value="OKL44879.1"/>
    <property type="molecule type" value="Genomic_DNA"/>
</dbReference>
<protein>
    <recommendedName>
        <fullName evidence="3">HTH araC/xylS-type domain-containing protein</fullName>
    </recommendedName>
</protein>
<evidence type="ECO:0000313" key="4">
    <source>
        <dbReference type="EMBL" id="OKL44879.1"/>
    </source>
</evidence>
<dbReference type="SUPFAM" id="SSF46689">
    <property type="entry name" value="Homeodomain-like"/>
    <property type="match status" value="2"/>
</dbReference>
<dbReference type="Proteomes" id="UP000185783">
    <property type="component" value="Unassembled WGS sequence"/>
</dbReference>
<dbReference type="PROSITE" id="PS01124">
    <property type="entry name" value="HTH_ARAC_FAMILY_2"/>
    <property type="match status" value="1"/>
</dbReference>
<accession>A0A1U7JJI2</accession>
<proteinExistence type="predicted"/>
<name>A0A1U7JJI2_9HYPH</name>
<gene>
    <name evidence="4" type="ORF">A3843_06225</name>
</gene>
<evidence type="ECO:0000256" key="2">
    <source>
        <dbReference type="ARBA" id="ARBA00023163"/>
    </source>
</evidence>
<dbReference type="Gene3D" id="1.10.10.60">
    <property type="entry name" value="Homeodomain-like"/>
    <property type="match status" value="2"/>
</dbReference>
<dbReference type="GO" id="GO:0003700">
    <property type="term" value="F:DNA-binding transcription factor activity"/>
    <property type="evidence" value="ECO:0007669"/>
    <property type="project" value="InterPro"/>
</dbReference>
<sequence length="296" mass="33444">MTVSSQEWTAEWLAALLPLEGENRTRLPQIRLFRHSGRRDFSLSEQEPHLVVFLSDGFEGHMGPVIHRYPALSCCLLSASDTIECRVGQASQAEPAIMAMIRIDARVASELLLEMSQELPLAPDGAALGRSYDMDEPMRHSVGRLMQCLRTERDARFLAPSYYREVLYHLALSQQGAKLKRLFQANEKQQGINRVLRLLKTEYANSNLTVEEMARLACMSTSSFHVGFKAITSKSPLQYIKSIRLQKARALMLSEGLSASQAAYRVGYASASQFSREFKRLFGHSPSQEISRFRRV</sequence>
<reference evidence="4 5" key="1">
    <citation type="submission" date="2016-03" db="EMBL/GenBank/DDBJ databases">
        <title>Genome sequence of Nesiotobacter sp. nov., a moderately halophilic alphaproteobacterium isolated from the Yellow Sea, China.</title>
        <authorList>
            <person name="Zhang G."/>
            <person name="Zhang R."/>
        </authorList>
    </citation>
    <scope>NUCLEOTIDE SEQUENCE [LARGE SCALE GENOMIC DNA]</scope>
    <source>
        <strain evidence="4 5">WB1-6</strain>
    </source>
</reference>
<dbReference type="InterPro" id="IPR009594">
    <property type="entry name" value="Tscrpt_reg_HTH_AraC_N"/>
</dbReference>
<comment type="caution">
    <text evidence="4">The sequence shown here is derived from an EMBL/GenBank/DDBJ whole genome shotgun (WGS) entry which is preliminary data.</text>
</comment>
<evidence type="ECO:0000256" key="1">
    <source>
        <dbReference type="ARBA" id="ARBA00023015"/>
    </source>
</evidence>
<dbReference type="STRING" id="197461.A3843_06225"/>
<dbReference type="InterPro" id="IPR009057">
    <property type="entry name" value="Homeodomain-like_sf"/>
</dbReference>
<dbReference type="PANTHER" id="PTHR43436">
    <property type="entry name" value="ARAC-FAMILY TRANSCRIPTIONAL REGULATOR"/>
    <property type="match status" value="1"/>
</dbReference>
<dbReference type="SMART" id="SM00342">
    <property type="entry name" value="HTH_ARAC"/>
    <property type="match status" value="1"/>
</dbReference>
<dbReference type="AlphaFoldDB" id="A0A1U7JJI2"/>
<dbReference type="RefSeq" id="WP_051269147.1">
    <property type="nucleotide sequence ID" value="NZ_LVVZ01000010.1"/>
</dbReference>